<dbReference type="RefSeq" id="WP_161824193.1">
    <property type="nucleotide sequence ID" value="NZ_WVIC01000005.1"/>
</dbReference>
<dbReference type="EMBL" id="WVIC01000005">
    <property type="protein sequence ID" value="NCJ05728.1"/>
    <property type="molecule type" value="Genomic_DNA"/>
</dbReference>
<keyword evidence="3" id="KW-1185">Reference proteome</keyword>
<keyword evidence="1" id="KW-0732">Signal</keyword>
<accession>A0A8K1ZX47</accession>
<feature type="signal peptide" evidence="1">
    <location>
        <begin position="1"/>
        <end position="24"/>
    </location>
</feature>
<evidence type="ECO:0000313" key="2">
    <source>
        <dbReference type="EMBL" id="NCJ05728.1"/>
    </source>
</evidence>
<organism evidence="2 3">
    <name type="scientific">Petrachloros mirabilis ULC683</name>
    <dbReference type="NCBI Taxonomy" id="2781853"/>
    <lineage>
        <taxon>Bacteria</taxon>
        <taxon>Bacillati</taxon>
        <taxon>Cyanobacteriota</taxon>
        <taxon>Cyanophyceae</taxon>
        <taxon>Synechococcales</taxon>
        <taxon>Petrachlorosaceae</taxon>
        <taxon>Petrachloros</taxon>
        <taxon>Petrachloros mirabilis</taxon>
    </lineage>
</organism>
<name>A0A8K1ZX47_9CYAN</name>
<feature type="chain" id="PRO_5035422260" evidence="1">
    <location>
        <begin position="25"/>
        <end position="263"/>
    </location>
</feature>
<protein>
    <submittedName>
        <fullName evidence="2">Uncharacterized protein</fullName>
    </submittedName>
</protein>
<reference evidence="2" key="1">
    <citation type="submission" date="2019-12" db="EMBL/GenBank/DDBJ databases">
        <title>High-Quality draft genome sequences of three cyanobacteria isolated from the limestone walls of the Old Cathedral of Coimbra.</title>
        <authorList>
            <person name="Tiago I."/>
            <person name="Soares F."/>
            <person name="Portugal A."/>
        </authorList>
    </citation>
    <scope>NUCLEOTIDE SEQUENCE [LARGE SCALE GENOMIC DNA]</scope>
    <source>
        <strain evidence="2">C</strain>
    </source>
</reference>
<evidence type="ECO:0000256" key="1">
    <source>
        <dbReference type="SAM" id="SignalP"/>
    </source>
</evidence>
<comment type="caution">
    <text evidence="2">The sequence shown here is derived from an EMBL/GenBank/DDBJ whole genome shotgun (WGS) entry which is preliminary data.</text>
</comment>
<gene>
    <name evidence="2" type="ORF">GS597_04220</name>
</gene>
<proteinExistence type="predicted"/>
<dbReference type="AlphaFoldDB" id="A0A8K1ZX47"/>
<dbReference type="Proteomes" id="UP000607397">
    <property type="component" value="Unassembled WGS sequence"/>
</dbReference>
<sequence length="263" mass="29321">MEQSNFFKLIGTLVLGLGSAAAIAALQLQNFQTLEPDLTATLTPEQATQTLTQETNDLNLLSRLPDLGFSNLIANWAYLKYLQYFGDIPARRQTGFGLAPDYFDITINRDPHFLRAYLFLYNGVSLYAGQPQGAVDLMATGLSQLTPQTDPQAYYIWRYKATAELLFLGDPQAARQSFQTAADWASHFDDPESQAVAAASQRTADFLAQNPDSREAQIESWFNVFLYSFDPAVQELARERIDTLGGRLEITSDGRATVRIPME</sequence>
<evidence type="ECO:0000313" key="3">
    <source>
        <dbReference type="Proteomes" id="UP000607397"/>
    </source>
</evidence>